<dbReference type="VEuPathDB" id="FungiDB:HpaG801523"/>
<proteinExistence type="predicted"/>
<evidence type="ECO:0000313" key="1">
    <source>
        <dbReference type="EnsemblProtists" id="HpaP801523"/>
    </source>
</evidence>
<reference evidence="1" key="2">
    <citation type="submission" date="2015-06" db="UniProtKB">
        <authorList>
            <consortium name="EnsemblProtists"/>
        </authorList>
    </citation>
    <scope>IDENTIFICATION</scope>
    <source>
        <strain evidence="1">Emoy2</strain>
    </source>
</reference>
<organism evidence="1 2">
    <name type="scientific">Hyaloperonospora arabidopsidis (strain Emoy2)</name>
    <name type="common">Downy mildew agent</name>
    <name type="synonym">Peronospora arabidopsidis</name>
    <dbReference type="NCBI Taxonomy" id="559515"/>
    <lineage>
        <taxon>Eukaryota</taxon>
        <taxon>Sar</taxon>
        <taxon>Stramenopiles</taxon>
        <taxon>Oomycota</taxon>
        <taxon>Peronosporomycetes</taxon>
        <taxon>Peronosporales</taxon>
        <taxon>Peronosporaceae</taxon>
        <taxon>Hyaloperonospora</taxon>
    </lineage>
</organism>
<reference evidence="2" key="1">
    <citation type="journal article" date="2010" name="Science">
        <title>Signatures of adaptation to obligate biotrophy in the Hyaloperonospora arabidopsidis genome.</title>
        <authorList>
            <person name="Baxter L."/>
            <person name="Tripathy S."/>
            <person name="Ishaque N."/>
            <person name="Boot N."/>
            <person name="Cabral A."/>
            <person name="Kemen E."/>
            <person name="Thines M."/>
            <person name="Ah-Fong A."/>
            <person name="Anderson R."/>
            <person name="Badejoko W."/>
            <person name="Bittner-Eddy P."/>
            <person name="Boore J.L."/>
            <person name="Chibucos M.C."/>
            <person name="Coates M."/>
            <person name="Dehal P."/>
            <person name="Delehaunty K."/>
            <person name="Dong S."/>
            <person name="Downton P."/>
            <person name="Dumas B."/>
            <person name="Fabro G."/>
            <person name="Fronick C."/>
            <person name="Fuerstenberg S.I."/>
            <person name="Fulton L."/>
            <person name="Gaulin E."/>
            <person name="Govers F."/>
            <person name="Hughes L."/>
            <person name="Humphray S."/>
            <person name="Jiang R.H."/>
            <person name="Judelson H."/>
            <person name="Kamoun S."/>
            <person name="Kyung K."/>
            <person name="Meijer H."/>
            <person name="Minx P."/>
            <person name="Morris P."/>
            <person name="Nelson J."/>
            <person name="Phuntumart V."/>
            <person name="Qutob D."/>
            <person name="Rehmany A."/>
            <person name="Rougon-Cardoso A."/>
            <person name="Ryden P."/>
            <person name="Torto-Alalibo T."/>
            <person name="Studholme D."/>
            <person name="Wang Y."/>
            <person name="Win J."/>
            <person name="Wood J."/>
            <person name="Clifton S.W."/>
            <person name="Rogers J."/>
            <person name="Van den Ackerveken G."/>
            <person name="Jones J.D."/>
            <person name="McDowell J.M."/>
            <person name="Beynon J."/>
            <person name="Tyler B.M."/>
        </authorList>
    </citation>
    <scope>NUCLEOTIDE SEQUENCE [LARGE SCALE GENOMIC DNA]</scope>
    <source>
        <strain evidence="2">Emoy2</strain>
    </source>
</reference>
<dbReference type="InParanoid" id="M4B5H3"/>
<protein>
    <submittedName>
        <fullName evidence="1">Uncharacterized protein</fullName>
    </submittedName>
</protein>
<dbReference type="AlphaFoldDB" id="M4B5H3"/>
<dbReference type="HOGENOM" id="CLU_3110497_0_0_1"/>
<keyword evidence="2" id="KW-1185">Reference proteome</keyword>
<dbReference type="EMBL" id="JH598388">
    <property type="status" value="NOT_ANNOTATED_CDS"/>
    <property type="molecule type" value="Genomic_DNA"/>
</dbReference>
<sequence length="51" mass="5829">MEAVKSRGKLERMLYTVGQRQHFAYVEEAAFAYENDLLQVAKTAQALVCHL</sequence>
<dbReference type="EnsemblProtists" id="HpaT801523">
    <property type="protein sequence ID" value="HpaP801523"/>
    <property type="gene ID" value="HpaG801523"/>
</dbReference>
<evidence type="ECO:0000313" key="2">
    <source>
        <dbReference type="Proteomes" id="UP000011713"/>
    </source>
</evidence>
<dbReference type="Proteomes" id="UP000011713">
    <property type="component" value="Unassembled WGS sequence"/>
</dbReference>
<accession>M4B5H3</accession>
<name>M4B5H3_HYAAE</name>